<dbReference type="InterPro" id="IPR006385">
    <property type="entry name" value="HAD_hydro_SerB1"/>
</dbReference>
<feature type="domain" description="Thioester reductase (TE)" evidence="5">
    <location>
        <begin position="58"/>
        <end position="374"/>
    </location>
</feature>
<accession>A0A810L838</accession>
<proteinExistence type="inferred from homology"/>
<dbReference type="SUPFAM" id="SSF51735">
    <property type="entry name" value="NAD(P)-binding Rossmann-fold domains"/>
    <property type="match status" value="1"/>
</dbReference>
<evidence type="ECO:0000256" key="4">
    <source>
        <dbReference type="SAM" id="MobiDB-lite"/>
    </source>
</evidence>
<dbReference type="InterPro" id="IPR033640">
    <property type="entry name" value="FAR_C"/>
</dbReference>
<dbReference type="Proteomes" id="UP000680750">
    <property type="component" value="Chromosome"/>
</dbReference>
<dbReference type="Gene3D" id="3.40.50.720">
    <property type="entry name" value="NAD(P)-binding Rossmann-like Domain"/>
    <property type="match status" value="1"/>
</dbReference>
<dbReference type="Pfam" id="PF12710">
    <property type="entry name" value="HAD"/>
    <property type="match status" value="1"/>
</dbReference>
<dbReference type="SUPFAM" id="SSF56784">
    <property type="entry name" value="HAD-like"/>
    <property type="match status" value="1"/>
</dbReference>
<feature type="region of interest" description="Disordered" evidence="4">
    <location>
        <begin position="817"/>
        <end position="839"/>
    </location>
</feature>
<protein>
    <submittedName>
        <fullName evidence="6">Haloacid dehalogenase</fullName>
    </submittedName>
</protein>
<sequence length="839" mass="92067">MATYNVSEPTGSAGDCRDRAAVMAIDLPGRAQVADDHSGEHVGTGGEARRLAGAHVLLTGATGFLGQATLEKLLSDYPDTRVSVLIRRKGSTPAAQRLDSMLRKPVFNTWRERVGDEEAARIAAERVDVVEGDLGGNPPSLPDDLDVVIHCASTVSFDPPIDEAFRTNVSGVVNLYQAIAATGTSPHVVHISTAYVAGARKGVVPEASLDHTVDWQTELASALAARDEVERDSRRPEALRKALAEAREEHGKAGPQSAALAAEEARKEWVSKRLIDYGRLRAQSLGWPDVYTFTKALGERAAEQLWAGAGHRLTVVRPAIVESALKYPFPGWIDGFKMADPIILAYGRGVLQEFPGLPDGVLDVIPVDLVVNATLAAATAPTQPGEAQYFHVGSGHSNPLPIREMYRTIREYFEAHPMPDGGRGEIKVPLWTFPGSQAVERLLRTGERATGFAESALLKMPASPRTRDWMTKVHRKQRELEFLRKYSDLYGVYTEAEVIYTDDRLLALHESLPADERERHGFDPRVIDWTYYLEDVHYPAITAAMRAIGSRPRSRTVAKRETLPERTDAVAVFDLEGTVIASNMIEAYLWARLAGRPKSGWVGELADLATSMPKYLRAERRDRGDFVRTFLRRYEGADEQALRRIVADRLGDTLLARALPEAVRQIRRHKAAGHRTLLITGAIDILVEPLNGLFDDIVASRLHVVDGRFTGYLDGPPLVGEARAAFLRRYARLNGFDLGKSYAYGDSFSDRPLLEAVGNPNAVNPDPKLYRHAKRKKWTVREWGKHTRGPVEALMDGSRDSLLAGSWGQAAVLPTGTSTTALPGAPVRSLPAGGSEVTR</sequence>
<evidence type="ECO:0000313" key="6">
    <source>
        <dbReference type="EMBL" id="BCJ30772.1"/>
    </source>
</evidence>
<reference evidence="6" key="1">
    <citation type="submission" date="2020-08" db="EMBL/GenBank/DDBJ databases">
        <title>Whole genome shotgun sequence of Actinocatenispora sera NBRC 101916.</title>
        <authorList>
            <person name="Komaki H."/>
            <person name="Tamura T."/>
        </authorList>
    </citation>
    <scope>NUCLEOTIDE SEQUENCE</scope>
    <source>
        <strain evidence="6">NBRC 101916</strain>
    </source>
</reference>
<gene>
    <name evidence="6" type="ORF">Asera_48800</name>
</gene>
<dbReference type="InterPro" id="IPR036291">
    <property type="entry name" value="NAD(P)-bd_dom_sf"/>
</dbReference>
<dbReference type="GO" id="GO:0035336">
    <property type="term" value="P:long-chain fatty-acyl-CoA metabolic process"/>
    <property type="evidence" value="ECO:0007669"/>
    <property type="project" value="TreeGrafter"/>
</dbReference>
<dbReference type="AlphaFoldDB" id="A0A810L838"/>
<evidence type="ECO:0000256" key="1">
    <source>
        <dbReference type="ARBA" id="ARBA00005928"/>
    </source>
</evidence>
<dbReference type="Gene3D" id="1.20.1440.100">
    <property type="entry name" value="SG protein - dephosphorylation function"/>
    <property type="match status" value="1"/>
</dbReference>
<dbReference type="InterPro" id="IPR026055">
    <property type="entry name" value="FAR"/>
</dbReference>
<evidence type="ECO:0000259" key="5">
    <source>
        <dbReference type="Pfam" id="PF07993"/>
    </source>
</evidence>
<keyword evidence="7" id="KW-1185">Reference proteome</keyword>
<evidence type="ECO:0000256" key="3">
    <source>
        <dbReference type="ARBA" id="ARBA00023098"/>
    </source>
</evidence>
<dbReference type="NCBIfam" id="TIGR01490">
    <property type="entry name" value="HAD-SF-IB-hyp1"/>
    <property type="match status" value="1"/>
</dbReference>
<dbReference type="InterPro" id="IPR023214">
    <property type="entry name" value="HAD_sf"/>
</dbReference>
<dbReference type="CDD" id="cd09071">
    <property type="entry name" value="FAR_C"/>
    <property type="match status" value="1"/>
</dbReference>
<dbReference type="Gene3D" id="3.40.50.1000">
    <property type="entry name" value="HAD superfamily/HAD-like"/>
    <property type="match status" value="1"/>
</dbReference>
<dbReference type="KEGG" id="aser:Asera_48800"/>
<organism evidence="6 7">
    <name type="scientific">Actinocatenispora sera</name>
    <dbReference type="NCBI Taxonomy" id="390989"/>
    <lineage>
        <taxon>Bacteria</taxon>
        <taxon>Bacillati</taxon>
        <taxon>Actinomycetota</taxon>
        <taxon>Actinomycetes</taxon>
        <taxon>Micromonosporales</taxon>
        <taxon>Micromonosporaceae</taxon>
        <taxon>Actinocatenispora</taxon>
    </lineage>
</organism>
<dbReference type="GO" id="GO:0010345">
    <property type="term" value="P:suberin biosynthetic process"/>
    <property type="evidence" value="ECO:0007669"/>
    <property type="project" value="TreeGrafter"/>
</dbReference>
<name>A0A810L838_9ACTN</name>
<dbReference type="InterPro" id="IPR036412">
    <property type="entry name" value="HAD-like_sf"/>
</dbReference>
<dbReference type="EMBL" id="AP023354">
    <property type="protein sequence ID" value="BCJ30772.1"/>
    <property type="molecule type" value="Genomic_DNA"/>
</dbReference>
<dbReference type="InterPro" id="IPR013120">
    <property type="entry name" value="FAR_NAD-bd"/>
</dbReference>
<keyword evidence="2" id="KW-0444">Lipid biosynthesis</keyword>
<comment type="similarity">
    <text evidence="1">Belongs to the fatty acyl-CoA reductase family.</text>
</comment>
<evidence type="ECO:0000256" key="2">
    <source>
        <dbReference type="ARBA" id="ARBA00022516"/>
    </source>
</evidence>
<dbReference type="NCBIfam" id="TIGR01488">
    <property type="entry name" value="HAD-SF-IB"/>
    <property type="match status" value="1"/>
</dbReference>
<dbReference type="PANTHER" id="PTHR11011:SF45">
    <property type="entry name" value="FATTY ACYL-COA REDUCTASE CG8306-RELATED"/>
    <property type="match status" value="1"/>
</dbReference>
<dbReference type="Pfam" id="PF07993">
    <property type="entry name" value="NAD_binding_4"/>
    <property type="match status" value="1"/>
</dbReference>
<dbReference type="PANTHER" id="PTHR11011">
    <property type="entry name" value="MALE STERILITY PROTEIN 2-RELATED"/>
    <property type="match status" value="1"/>
</dbReference>
<evidence type="ECO:0000313" key="7">
    <source>
        <dbReference type="Proteomes" id="UP000680750"/>
    </source>
</evidence>
<keyword evidence="3" id="KW-0443">Lipid metabolism</keyword>
<dbReference type="GO" id="GO:0080019">
    <property type="term" value="F:alcohol-forming very long-chain fatty acyl-CoA reductase activity"/>
    <property type="evidence" value="ECO:0007669"/>
    <property type="project" value="InterPro"/>
</dbReference>